<name>A0ABC9WFK0_GRUJA</name>
<sequence length="277" mass="30851">MTGSATPWSPVLEDHDWGDDKLPAERELVRNLLLQLDTHKAMEPEWIRPRLLKELAYVISGPLSIVFQCLWESGEVPVNWKLANVPIFKKSKKEDPGNHRPVSLTSVPGKIMEFILGVIEKHLRDNAVIGHSQHSLTRGKSCLTILISCYDKVTHLVDQRKPVDIGGLDFSTTFDTVSHSVLLDSTQLDKSIIHWVSNWLMGRALRVIANEVTSGWWPVTSGVPQGSILGPVLFNVFINDLDAGVKCTLTKLANDTKLGGAVDSLDSKEVLQRHLDR</sequence>
<keyword evidence="3" id="KW-1185">Reference proteome</keyword>
<dbReference type="InterPro" id="IPR000477">
    <property type="entry name" value="RT_dom"/>
</dbReference>
<dbReference type="EMBL" id="BAAFJT010000002">
    <property type="protein sequence ID" value="GAB0184036.1"/>
    <property type="molecule type" value="Genomic_DNA"/>
</dbReference>
<dbReference type="InterPro" id="IPR043502">
    <property type="entry name" value="DNA/RNA_pol_sf"/>
</dbReference>
<evidence type="ECO:0000313" key="3">
    <source>
        <dbReference type="Proteomes" id="UP001623348"/>
    </source>
</evidence>
<comment type="caution">
    <text evidence="2">The sequence shown here is derived from an EMBL/GenBank/DDBJ whole genome shotgun (WGS) entry which is preliminary data.</text>
</comment>
<dbReference type="Pfam" id="PF00078">
    <property type="entry name" value="RVT_1"/>
    <property type="match status" value="1"/>
</dbReference>
<proteinExistence type="predicted"/>
<dbReference type="Proteomes" id="UP001623348">
    <property type="component" value="Unassembled WGS sequence"/>
</dbReference>
<dbReference type="AlphaFoldDB" id="A0ABC9WFK0"/>
<accession>A0ABC9WFK0</accession>
<dbReference type="PANTHER" id="PTHR33332">
    <property type="entry name" value="REVERSE TRANSCRIPTASE DOMAIN-CONTAINING PROTEIN"/>
    <property type="match status" value="1"/>
</dbReference>
<gene>
    <name evidence="2" type="ORF">GRJ2_000868900</name>
</gene>
<dbReference type="PROSITE" id="PS50878">
    <property type="entry name" value="RT_POL"/>
    <property type="match status" value="1"/>
</dbReference>
<protein>
    <submittedName>
        <fullName evidence="2">Mitochondrial enolase superfamily member 1</fullName>
    </submittedName>
</protein>
<evidence type="ECO:0000313" key="2">
    <source>
        <dbReference type="EMBL" id="GAB0184036.1"/>
    </source>
</evidence>
<organism evidence="2 3">
    <name type="scientific">Grus japonensis</name>
    <name type="common">Japanese crane</name>
    <name type="synonym">Red-crowned crane</name>
    <dbReference type="NCBI Taxonomy" id="30415"/>
    <lineage>
        <taxon>Eukaryota</taxon>
        <taxon>Metazoa</taxon>
        <taxon>Chordata</taxon>
        <taxon>Craniata</taxon>
        <taxon>Vertebrata</taxon>
        <taxon>Euteleostomi</taxon>
        <taxon>Archelosauria</taxon>
        <taxon>Archosauria</taxon>
        <taxon>Dinosauria</taxon>
        <taxon>Saurischia</taxon>
        <taxon>Theropoda</taxon>
        <taxon>Coelurosauria</taxon>
        <taxon>Aves</taxon>
        <taxon>Neognathae</taxon>
        <taxon>Neoaves</taxon>
        <taxon>Gruiformes</taxon>
        <taxon>Gruidae</taxon>
        <taxon>Grus</taxon>
    </lineage>
</organism>
<evidence type="ECO:0000259" key="1">
    <source>
        <dbReference type="PROSITE" id="PS50878"/>
    </source>
</evidence>
<dbReference type="SUPFAM" id="SSF56672">
    <property type="entry name" value="DNA/RNA polymerases"/>
    <property type="match status" value="1"/>
</dbReference>
<feature type="domain" description="Reverse transcriptase" evidence="1">
    <location>
        <begin position="69"/>
        <end position="277"/>
    </location>
</feature>
<reference evidence="2 3" key="1">
    <citation type="submission" date="2024-06" db="EMBL/GenBank/DDBJ databases">
        <title>The draft genome of Grus japonensis, version 3.</title>
        <authorList>
            <person name="Nabeshima K."/>
            <person name="Suzuki S."/>
            <person name="Onuma M."/>
        </authorList>
    </citation>
    <scope>NUCLEOTIDE SEQUENCE [LARGE SCALE GENOMIC DNA]</scope>
    <source>
        <strain evidence="2 3">451A</strain>
    </source>
</reference>